<keyword evidence="2" id="KW-1185">Reference proteome</keyword>
<dbReference type="EMBL" id="ACCJ01000017">
    <property type="protein sequence ID" value="EEG57500.1"/>
    <property type="molecule type" value="Genomic_DNA"/>
</dbReference>
<dbReference type="HOGENOM" id="CLU_2750522_0_0_9"/>
<gene>
    <name evidence="1" type="ORF">CLOSTASPAR_00303</name>
</gene>
<comment type="caution">
    <text evidence="1">The sequence shown here is derived from an EMBL/GenBank/DDBJ whole genome shotgun (WGS) entry which is preliminary data.</text>
</comment>
<proteinExistence type="predicted"/>
<sequence>MRLSSVAIQTPLSYNECVLPLSHKNKHFSTSGKADGECTQFSLQKNLKFYNFCIDIFLTILYNANSEIVN</sequence>
<dbReference type="Proteomes" id="UP000004756">
    <property type="component" value="Unassembled WGS sequence"/>
</dbReference>
<dbReference type="AlphaFoldDB" id="C0CTK6"/>
<evidence type="ECO:0000313" key="1">
    <source>
        <dbReference type="EMBL" id="EEG57500.1"/>
    </source>
</evidence>
<reference evidence="1 2" key="1">
    <citation type="submission" date="2009-01" db="EMBL/GenBank/DDBJ databases">
        <authorList>
            <person name="Fulton L."/>
            <person name="Clifton S."/>
            <person name="Fulton B."/>
            <person name="Xu J."/>
            <person name="Minx P."/>
            <person name="Pepin K.H."/>
            <person name="Johnson M."/>
            <person name="Bhonagiri V."/>
            <person name="Nash W.E."/>
            <person name="Mardis E.R."/>
            <person name="Wilson R.K."/>
        </authorList>
    </citation>
    <scope>NUCLEOTIDE SEQUENCE [LARGE SCALE GENOMIC DNA]</scope>
    <source>
        <strain evidence="1 2">DSM 15981</strain>
    </source>
</reference>
<reference evidence="1 2" key="2">
    <citation type="submission" date="2009-02" db="EMBL/GenBank/DDBJ databases">
        <title>Draft genome sequence of Clostridium asparagiforme (DSM 15981).</title>
        <authorList>
            <person name="Sudarsanam P."/>
            <person name="Ley R."/>
            <person name="Guruge J."/>
            <person name="Turnbaugh P.J."/>
            <person name="Mahowald M."/>
            <person name="Liep D."/>
            <person name="Gordon J."/>
        </authorList>
    </citation>
    <scope>NUCLEOTIDE SEQUENCE [LARGE SCALE GENOMIC DNA]</scope>
    <source>
        <strain evidence="1 2">DSM 15981</strain>
    </source>
</reference>
<protein>
    <submittedName>
        <fullName evidence="1">Uncharacterized protein</fullName>
    </submittedName>
</protein>
<name>C0CTK6_9FIRM</name>
<evidence type="ECO:0000313" key="2">
    <source>
        <dbReference type="Proteomes" id="UP000004756"/>
    </source>
</evidence>
<organism evidence="1 2">
    <name type="scientific">[Clostridium] asparagiforme DSM 15981</name>
    <dbReference type="NCBI Taxonomy" id="518636"/>
    <lineage>
        <taxon>Bacteria</taxon>
        <taxon>Bacillati</taxon>
        <taxon>Bacillota</taxon>
        <taxon>Clostridia</taxon>
        <taxon>Lachnospirales</taxon>
        <taxon>Lachnospiraceae</taxon>
        <taxon>Enterocloster</taxon>
    </lineage>
</organism>
<accession>C0CTK6</accession>